<dbReference type="CDD" id="cd17358">
    <property type="entry name" value="MFS_GLUT6_8_Class3_like"/>
    <property type="match status" value="1"/>
</dbReference>
<evidence type="ECO:0000313" key="10">
    <source>
        <dbReference type="EMBL" id="CAF2141433.1"/>
    </source>
</evidence>
<evidence type="ECO:0000256" key="5">
    <source>
        <dbReference type="ARBA" id="ARBA00022692"/>
    </source>
</evidence>
<feature type="transmembrane region" description="Helical" evidence="8">
    <location>
        <begin position="167"/>
        <end position="184"/>
    </location>
</feature>
<dbReference type="Pfam" id="PF00083">
    <property type="entry name" value="Sugar_tr"/>
    <property type="match status" value="1"/>
</dbReference>
<dbReference type="InterPro" id="IPR005829">
    <property type="entry name" value="Sugar_transporter_CS"/>
</dbReference>
<keyword evidence="6 8" id="KW-1133">Transmembrane helix</keyword>
<feature type="transmembrane region" description="Helical" evidence="8">
    <location>
        <begin position="70"/>
        <end position="90"/>
    </location>
</feature>
<proteinExistence type="inferred from homology"/>
<evidence type="ECO:0000256" key="8">
    <source>
        <dbReference type="SAM" id="Phobius"/>
    </source>
</evidence>
<accession>A0A816X485</accession>
<keyword evidence="7 8" id="KW-0472">Membrane</keyword>
<feature type="transmembrane region" description="Helical" evidence="8">
    <location>
        <begin position="452"/>
        <end position="470"/>
    </location>
</feature>
<dbReference type="InterPro" id="IPR020846">
    <property type="entry name" value="MFS_dom"/>
</dbReference>
<evidence type="ECO:0000256" key="3">
    <source>
        <dbReference type="ARBA" id="ARBA00022448"/>
    </source>
</evidence>
<comment type="subcellular location">
    <subcellularLocation>
        <location evidence="1">Membrane</location>
        <topology evidence="1">Multi-pass membrane protein</topology>
    </subcellularLocation>
</comment>
<dbReference type="PROSITE" id="PS50850">
    <property type="entry name" value="MFS"/>
    <property type="match status" value="1"/>
</dbReference>
<feature type="transmembrane region" description="Helical" evidence="8">
    <location>
        <begin position="140"/>
        <end position="161"/>
    </location>
</feature>
<dbReference type="InterPro" id="IPR003663">
    <property type="entry name" value="Sugar/inositol_transpt"/>
</dbReference>
<dbReference type="GO" id="GO:0016020">
    <property type="term" value="C:membrane"/>
    <property type="evidence" value="ECO:0007669"/>
    <property type="project" value="UniProtKB-SubCell"/>
</dbReference>
<organism evidence="10">
    <name type="scientific">Brassica napus</name>
    <name type="common">Rape</name>
    <dbReference type="NCBI Taxonomy" id="3708"/>
    <lineage>
        <taxon>Eukaryota</taxon>
        <taxon>Viridiplantae</taxon>
        <taxon>Streptophyta</taxon>
        <taxon>Embryophyta</taxon>
        <taxon>Tracheophyta</taxon>
        <taxon>Spermatophyta</taxon>
        <taxon>Magnoliopsida</taxon>
        <taxon>eudicotyledons</taxon>
        <taxon>Gunneridae</taxon>
        <taxon>Pentapetalae</taxon>
        <taxon>rosids</taxon>
        <taxon>malvids</taxon>
        <taxon>Brassicales</taxon>
        <taxon>Brassicaceae</taxon>
        <taxon>Brassiceae</taxon>
        <taxon>Brassica</taxon>
    </lineage>
</organism>
<evidence type="ECO:0000259" key="9">
    <source>
        <dbReference type="PROSITE" id="PS50850"/>
    </source>
</evidence>
<feature type="transmembrane region" description="Helical" evidence="8">
    <location>
        <begin position="384"/>
        <end position="408"/>
    </location>
</feature>
<protein>
    <submittedName>
        <fullName evidence="10">(rape) hypothetical protein</fullName>
    </submittedName>
</protein>
<comment type="similarity">
    <text evidence="2">Belongs to the major facilitator superfamily. Sugar transporter (TC 2.A.1.1) family.</text>
</comment>
<dbReference type="PANTHER" id="PTHR48021">
    <property type="match status" value="1"/>
</dbReference>
<dbReference type="GO" id="GO:0051119">
    <property type="term" value="F:sugar transmembrane transporter activity"/>
    <property type="evidence" value="ECO:0007669"/>
    <property type="project" value="InterPro"/>
</dbReference>
<dbReference type="Proteomes" id="UP001295469">
    <property type="component" value="Chromosome A02"/>
</dbReference>
<keyword evidence="5 8" id="KW-0812">Transmembrane</keyword>
<feature type="non-terminal residue" evidence="10">
    <location>
        <position position="494"/>
    </location>
</feature>
<dbReference type="PROSITE" id="PS00217">
    <property type="entry name" value="SUGAR_TRANSPORT_2"/>
    <property type="match status" value="1"/>
</dbReference>
<name>A0A816X485_BRANA</name>
<dbReference type="PRINTS" id="PR00171">
    <property type="entry name" value="SUGRTRNSPORT"/>
</dbReference>
<evidence type="ECO:0000256" key="4">
    <source>
        <dbReference type="ARBA" id="ARBA00022597"/>
    </source>
</evidence>
<dbReference type="Gene3D" id="1.20.1250.20">
    <property type="entry name" value="MFS general substrate transporter like domains"/>
    <property type="match status" value="1"/>
</dbReference>
<sequence>DDQIRLREEEFSNMSTVNYFSTFLGLFFFLIRVDPVQLSEMEEEGLLLASPSSSSPSLLSGISNVSTRPFVLAFTVCSCGAFVSGCISGYSAPTQSGIMKDLNLSVADYSLFGSILTVGIILGALICGKLTDLVGRINTMWIINVFFISGWFSIAFAKVIWMLDMGRLLHGIGIGISAYLGPIYMTEITPRNLRGAVSSCSQLFAIVGSSLFYALGTVVGWRDLAILGVIPFLVIIPLLFFIPESPRWLAKVGREKEVKAVLLSLRGAESDISYEAQEILDYTEHVKQQEDGDSGFFKLFQRKYAFSLTIGVALIALPELGGHSGYSYYTDSIFTRTGVSSDFGFITTSLVQMLGGVLGTMLVDVSGRRSLLLENRWWERGTSILALISVLVYFASYGLAMSSIPWIVASEIYPVDVKGAAGTVCNLAGSISSWLVAYSFNFLLQWSSTGTFLMFATVTGLGFVFIAKLVPETKGKSLEEIQSLFTDPLKNSTP</sequence>
<dbReference type="InterPro" id="IPR005828">
    <property type="entry name" value="MFS_sugar_transport-like"/>
</dbReference>
<evidence type="ECO:0000256" key="7">
    <source>
        <dbReference type="ARBA" id="ARBA00023136"/>
    </source>
</evidence>
<feature type="transmembrane region" description="Helical" evidence="8">
    <location>
        <begin position="196"/>
        <end position="218"/>
    </location>
</feature>
<feature type="transmembrane region" description="Helical" evidence="8">
    <location>
        <begin position="304"/>
        <end position="323"/>
    </location>
</feature>
<feature type="transmembrane region" description="Helical" evidence="8">
    <location>
        <begin position="224"/>
        <end position="242"/>
    </location>
</feature>
<evidence type="ECO:0000256" key="2">
    <source>
        <dbReference type="ARBA" id="ARBA00010992"/>
    </source>
</evidence>
<dbReference type="PANTHER" id="PTHR48021:SF70">
    <property type="entry name" value="SUGAR TRANSPORTER ERD6-LIKE 15"/>
    <property type="match status" value="1"/>
</dbReference>
<reference evidence="10" key="1">
    <citation type="submission" date="2021-01" db="EMBL/GenBank/DDBJ databases">
        <authorList>
            <consortium name="Genoscope - CEA"/>
            <person name="William W."/>
        </authorList>
    </citation>
    <scope>NUCLEOTIDE SEQUENCE</scope>
</reference>
<dbReference type="SUPFAM" id="SSF103473">
    <property type="entry name" value="MFS general substrate transporter"/>
    <property type="match status" value="1"/>
</dbReference>
<dbReference type="InterPro" id="IPR050549">
    <property type="entry name" value="MFS_Trehalose_Transporter"/>
</dbReference>
<evidence type="ECO:0000256" key="1">
    <source>
        <dbReference type="ARBA" id="ARBA00004141"/>
    </source>
</evidence>
<dbReference type="AlphaFoldDB" id="A0A816X485"/>
<feature type="transmembrane region" description="Helical" evidence="8">
    <location>
        <begin position="110"/>
        <end position="128"/>
    </location>
</feature>
<keyword evidence="4" id="KW-0762">Sugar transport</keyword>
<evidence type="ECO:0000256" key="6">
    <source>
        <dbReference type="ARBA" id="ARBA00022989"/>
    </source>
</evidence>
<dbReference type="InterPro" id="IPR036259">
    <property type="entry name" value="MFS_trans_sf"/>
</dbReference>
<keyword evidence="3" id="KW-0813">Transport</keyword>
<feature type="transmembrane region" description="Helical" evidence="8">
    <location>
        <begin position="16"/>
        <end position="33"/>
    </location>
</feature>
<feature type="domain" description="Major facilitator superfamily (MFS) profile" evidence="9">
    <location>
        <begin position="73"/>
        <end position="474"/>
    </location>
</feature>
<feature type="transmembrane region" description="Helical" evidence="8">
    <location>
        <begin position="343"/>
        <end position="363"/>
    </location>
</feature>
<gene>
    <name evidence="10" type="ORF">DARMORV10_A02P25280.1</name>
</gene>
<dbReference type="InterPro" id="IPR044775">
    <property type="entry name" value="MFS_ERD6/Tret1-like"/>
</dbReference>
<dbReference type="EMBL" id="HG994356">
    <property type="protein sequence ID" value="CAF2141433.1"/>
    <property type="molecule type" value="Genomic_DNA"/>
</dbReference>